<evidence type="ECO:0008006" key="3">
    <source>
        <dbReference type="Google" id="ProtNLM"/>
    </source>
</evidence>
<evidence type="ECO:0000313" key="1">
    <source>
        <dbReference type="EMBL" id="GMT15585.1"/>
    </source>
</evidence>
<dbReference type="Gene3D" id="1.20.1070.10">
    <property type="entry name" value="Rhodopsin 7-helix transmembrane proteins"/>
    <property type="match status" value="1"/>
</dbReference>
<dbReference type="SUPFAM" id="SSF81321">
    <property type="entry name" value="Family A G protein-coupled receptor-like"/>
    <property type="match status" value="1"/>
</dbReference>
<dbReference type="AlphaFoldDB" id="A0AAV5VCD5"/>
<dbReference type="PANTHER" id="PTHR22718">
    <property type="entry name" value="SERPENTINE RECEPTOR, CLASS X"/>
    <property type="match status" value="1"/>
</dbReference>
<sequence length="108" mass="12180">RQVTSTPNDDQPPPTQRDVTNDDIQILVQALVVSVALEISRLISTIAPMMKFDKYTRWIVNIAASVSSVTNQALNPLIFVLTNKMVRNALRRVPRKKFWQNSNTNSTA</sequence>
<evidence type="ECO:0000313" key="2">
    <source>
        <dbReference type="Proteomes" id="UP001432322"/>
    </source>
</evidence>
<gene>
    <name evidence="1" type="ORF">PFISCL1PPCAC_6882</name>
</gene>
<feature type="non-terminal residue" evidence="1">
    <location>
        <position position="1"/>
    </location>
</feature>
<organism evidence="1 2">
    <name type="scientific">Pristionchus fissidentatus</name>
    <dbReference type="NCBI Taxonomy" id="1538716"/>
    <lineage>
        <taxon>Eukaryota</taxon>
        <taxon>Metazoa</taxon>
        <taxon>Ecdysozoa</taxon>
        <taxon>Nematoda</taxon>
        <taxon>Chromadorea</taxon>
        <taxon>Rhabditida</taxon>
        <taxon>Rhabditina</taxon>
        <taxon>Diplogasteromorpha</taxon>
        <taxon>Diplogasteroidea</taxon>
        <taxon>Neodiplogasteridae</taxon>
        <taxon>Pristionchus</taxon>
    </lineage>
</organism>
<name>A0AAV5VCD5_9BILA</name>
<accession>A0AAV5VCD5</accession>
<dbReference type="EMBL" id="BTSY01000002">
    <property type="protein sequence ID" value="GMT15585.1"/>
    <property type="molecule type" value="Genomic_DNA"/>
</dbReference>
<feature type="non-terminal residue" evidence="1">
    <location>
        <position position="108"/>
    </location>
</feature>
<protein>
    <recommendedName>
        <fullName evidence="3">G protein-coupled receptor</fullName>
    </recommendedName>
</protein>
<dbReference type="PANTHER" id="PTHR22718:SF25">
    <property type="entry name" value="G-PROTEIN COUPLED RECEPTORS FAMILY 1 PROFILE DOMAIN-CONTAINING PROTEIN"/>
    <property type="match status" value="1"/>
</dbReference>
<comment type="caution">
    <text evidence="1">The sequence shown here is derived from an EMBL/GenBank/DDBJ whole genome shotgun (WGS) entry which is preliminary data.</text>
</comment>
<dbReference type="Proteomes" id="UP001432322">
    <property type="component" value="Unassembled WGS sequence"/>
</dbReference>
<proteinExistence type="predicted"/>
<keyword evidence="2" id="KW-1185">Reference proteome</keyword>
<reference evidence="1" key="1">
    <citation type="submission" date="2023-10" db="EMBL/GenBank/DDBJ databases">
        <title>Genome assembly of Pristionchus species.</title>
        <authorList>
            <person name="Yoshida K."/>
            <person name="Sommer R.J."/>
        </authorList>
    </citation>
    <scope>NUCLEOTIDE SEQUENCE</scope>
    <source>
        <strain evidence="1">RS5133</strain>
    </source>
</reference>